<accession>A0A7K0G328</accession>
<keyword evidence="3" id="KW-1185">Reference proteome</keyword>
<reference evidence="2 3" key="1">
    <citation type="submission" date="2019-11" db="EMBL/GenBank/DDBJ databases">
        <title>Pedobacter petrophilus genome.</title>
        <authorList>
            <person name="Feldbauer M.J."/>
            <person name="Newman J.D."/>
        </authorList>
    </citation>
    <scope>NUCLEOTIDE SEQUENCE [LARGE SCALE GENOMIC DNA]</scope>
    <source>
        <strain evidence="2 3">LMG 29686</strain>
    </source>
</reference>
<name>A0A7K0G328_9SPHI</name>
<evidence type="ECO:0000313" key="2">
    <source>
        <dbReference type="EMBL" id="MRX77800.1"/>
    </source>
</evidence>
<proteinExistence type="predicted"/>
<dbReference type="AlphaFoldDB" id="A0A7K0G328"/>
<feature type="region of interest" description="Disordered" evidence="1">
    <location>
        <begin position="22"/>
        <end position="41"/>
    </location>
</feature>
<gene>
    <name evidence="2" type="ORF">GJU39_17080</name>
</gene>
<dbReference type="RefSeq" id="WP_154282215.1">
    <property type="nucleotide sequence ID" value="NZ_JBHUJQ010000001.1"/>
</dbReference>
<evidence type="ECO:0000313" key="3">
    <source>
        <dbReference type="Proteomes" id="UP000487757"/>
    </source>
</evidence>
<protein>
    <submittedName>
        <fullName evidence="2">Uncharacterized protein</fullName>
    </submittedName>
</protein>
<organism evidence="2 3">
    <name type="scientific">Pedobacter petrophilus</name>
    <dbReference type="NCBI Taxonomy" id="1908241"/>
    <lineage>
        <taxon>Bacteria</taxon>
        <taxon>Pseudomonadati</taxon>
        <taxon>Bacteroidota</taxon>
        <taxon>Sphingobacteriia</taxon>
        <taxon>Sphingobacteriales</taxon>
        <taxon>Sphingobacteriaceae</taxon>
        <taxon>Pedobacter</taxon>
    </lineage>
</organism>
<dbReference type="EMBL" id="WKKH01000032">
    <property type="protein sequence ID" value="MRX77800.1"/>
    <property type="molecule type" value="Genomic_DNA"/>
</dbReference>
<dbReference type="OrthoDB" id="9792021at2"/>
<evidence type="ECO:0000256" key="1">
    <source>
        <dbReference type="SAM" id="MobiDB-lite"/>
    </source>
</evidence>
<feature type="compositionally biased region" description="Basic and acidic residues" evidence="1">
    <location>
        <begin position="22"/>
        <end position="33"/>
    </location>
</feature>
<comment type="caution">
    <text evidence="2">The sequence shown here is derived from an EMBL/GenBank/DDBJ whole genome shotgun (WGS) entry which is preliminary data.</text>
</comment>
<sequence>MKTSNYIYVVALVCLGSCNQAPEKKNGENKPHDTLASTSVSETISSVDNNLDNVPVSDKELGQFPYLKAPEGYKFSGDTNRQLEEKYFFHSDSLVQKVSGKYFHTTIFPSGTSFEDTFIVKQYTKDIEELGGVQIYAGGLPNAARELIDKEKPAYAEDMYDPMPYKYKQFLINTKKEKIWIELCHGLNSNQIDLTVMLKKKI</sequence>
<dbReference type="Proteomes" id="UP000487757">
    <property type="component" value="Unassembled WGS sequence"/>
</dbReference>